<evidence type="ECO:0000313" key="4">
    <source>
        <dbReference type="Proteomes" id="UP000614272"/>
    </source>
</evidence>
<keyword evidence="2" id="KW-0732">Signal</keyword>
<comment type="similarity">
    <text evidence="1">Belongs to the bacterial solute-binding protein 3 family.</text>
</comment>
<organism evidence="3 4">
    <name type="scientific">Lacimicrobium alkaliphilum</name>
    <dbReference type="NCBI Taxonomy" id="1526571"/>
    <lineage>
        <taxon>Bacteria</taxon>
        <taxon>Pseudomonadati</taxon>
        <taxon>Pseudomonadota</taxon>
        <taxon>Gammaproteobacteria</taxon>
        <taxon>Alteromonadales</taxon>
        <taxon>Alteromonadaceae</taxon>
        <taxon>Lacimicrobium</taxon>
    </lineage>
</organism>
<comment type="caution">
    <text evidence="3">The sequence shown here is derived from an EMBL/GenBank/DDBJ whole genome shotgun (WGS) entry which is preliminary data.</text>
</comment>
<dbReference type="RefSeq" id="WP_099034439.1">
    <property type="nucleotide sequence ID" value="NZ_BMGJ01000007.1"/>
</dbReference>
<dbReference type="PANTHER" id="PTHR35936:SF25">
    <property type="entry name" value="ABC TRANSPORTER SUBSTRATE-BINDING PROTEIN"/>
    <property type="match status" value="1"/>
</dbReference>
<reference evidence="4" key="1">
    <citation type="journal article" date="2019" name="Int. J. Syst. Evol. Microbiol.">
        <title>The Global Catalogue of Microorganisms (GCM) 10K type strain sequencing project: providing services to taxonomists for standard genome sequencing and annotation.</title>
        <authorList>
            <consortium name="The Broad Institute Genomics Platform"/>
            <consortium name="The Broad Institute Genome Sequencing Center for Infectious Disease"/>
            <person name="Wu L."/>
            <person name="Ma J."/>
        </authorList>
    </citation>
    <scope>NUCLEOTIDE SEQUENCE [LARGE SCALE GENOMIC DNA]</scope>
    <source>
        <strain evidence="4">CGMCC 1.12923</strain>
    </source>
</reference>
<feature type="signal peptide" evidence="2">
    <location>
        <begin position="1"/>
        <end position="20"/>
    </location>
</feature>
<protein>
    <submittedName>
        <fullName evidence="3">Amino acid ABC transporter substrate-binding protein</fullName>
    </submittedName>
</protein>
<dbReference type="EMBL" id="BMGJ01000007">
    <property type="protein sequence ID" value="GGD65746.1"/>
    <property type="molecule type" value="Genomic_DNA"/>
</dbReference>
<evidence type="ECO:0000256" key="2">
    <source>
        <dbReference type="SAM" id="SignalP"/>
    </source>
</evidence>
<dbReference type="SUPFAM" id="SSF53850">
    <property type="entry name" value="Periplasmic binding protein-like II"/>
    <property type="match status" value="1"/>
</dbReference>
<dbReference type="Proteomes" id="UP000614272">
    <property type="component" value="Unassembled WGS sequence"/>
</dbReference>
<proteinExistence type="inferred from homology"/>
<feature type="chain" id="PRO_5047163475" evidence="2">
    <location>
        <begin position="21"/>
        <end position="308"/>
    </location>
</feature>
<keyword evidence="4" id="KW-1185">Reference proteome</keyword>
<dbReference type="Gene3D" id="3.40.190.10">
    <property type="entry name" value="Periplasmic binding protein-like II"/>
    <property type="match status" value="2"/>
</dbReference>
<evidence type="ECO:0000313" key="3">
    <source>
        <dbReference type="EMBL" id="GGD65746.1"/>
    </source>
</evidence>
<evidence type="ECO:0000256" key="1">
    <source>
        <dbReference type="ARBA" id="ARBA00010333"/>
    </source>
</evidence>
<dbReference type="PANTHER" id="PTHR35936">
    <property type="entry name" value="MEMBRANE-BOUND LYTIC MUREIN TRANSGLYCOSYLASE F"/>
    <property type="match status" value="1"/>
</dbReference>
<name>A0ABQ1RCF5_9ALTE</name>
<gene>
    <name evidence="3" type="ORF">GCM10011357_21260</name>
</gene>
<sequence>MLKFICFFGPCVLLFCASLAASPHLLVEYEYQNNNYEVQGIRTDRGYLFMDNSTDKTIVVSTLNWQPYIGENLCKQGWVQQLTVALLHSQGYAVHSQFRPWARAVQETESGDSDILYPEYFIEQRAPSDIYPGTHRLEHLALSDPFPGGSIALIKRKGEAHRFNGQLKSLKGVHIGVVRGYQNTPEFDQLMDQGYFQTIQTTHDLQLARMLLAGRVDLIIGDPKVIFYNISQANSSSPGFMSDVSKLEVIQPALQYNHLYYAVSRKKDNWQQLLTDINKALAHFTETNELQNIIDKTVRYCGYGNIND</sequence>
<accession>A0ABQ1RCF5</accession>